<dbReference type="AlphaFoldDB" id="A0AAN6MM07"/>
<comment type="function">
    <text evidence="1">Highly specific phosphatase involved in the metabolism of ADP-ribose 1''-phosphate (Appr1p) which is produced as a consequence of tRNA splicing.</text>
</comment>
<dbReference type="PANTHER" id="PTHR12521:SF0">
    <property type="entry name" value="ADP-RIBOSE GLYCOHYDROLASE OARD1"/>
    <property type="match status" value="1"/>
</dbReference>
<accession>A0AAN6MM07</accession>
<dbReference type="Gene3D" id="3.40.220.10">
    <property type="entry name" value="Leucine Aminopeptidase, subunit E, domain 1"/>
    <property type="match status" value="1"/>
</dbReference>
<evidence type="ECO:0000256" key="4">
    <source>
        <dbReference type="ARBA" id="ARBA00019744"/>
    </source>
</evidence>
<proteinExistence type="inferred from homology"/>
<evidence type="ECO:0000256" key="1">
    <source>
        <dbReference type="ARBA" id="ARBA00002432"/>
    </source>
</evidence>
<reference evidence="9" key="1">
    <citation type="journal article" date="2023" name="Mol. Phylogenet. Evol.">
        <title>Genome-scale phylogeny and comparative genomics of the fungal order Sordariales.</title>
        <authorList>
            <person name="Hensen N."/>
            <person name="Bonometti L."/>
            <person name="Westerberg I."/>
            <person name="Brannstrom I.O."/>
            <person name="Guillou S."/>
            <person name="Cros-Aarteil S."/>
            <person name="Calhoun S."/>
            <person name="Haridas S."/>
            <person name="Kuo A."/>
            <person name="Mondo S."/>
            <person name="Pangilinan J."/>
            <person name="Riley R."/>
            <person name="LaButti K."/>
            <person name="Andreopoulos B."/>
            <person name="Lipzen A."/>
            <person name="Chen C."/>
            <person name="Yan M."/>
            <person name="Daum C."/>
            <person name="Ng V."/>
            <person name="Clum A."/>
            <person name="Steindorff A."/>
            <person name="Ohm R.A."/>
            <person name="Martin F."/>
            <person name="Silar P."/>
            <person name="Natvig D.O."/>
            <person name="Lalanne C."/>
            <person name="Gautier V."/>
            <person name="Ament-Velasquez S.L."/>
            <person name="Kruys A."/>
            <person name="Hutchinson M.I."/>
            <person name="Powell A.J."/>
            <person name="Barry K."/>
            <person name="Miller A.N."/>
            <person name="Grigoriev I.V."/>
            <person name="Debuchy R."/>
            <person name="Gladieux P."/>
            <person name="Hiltunen Thoren M."/>
            <person name="Johannesson H."/>
        </authorList>
    </citation>
    <scope>NUCLEOTIDE SEQUENCE</scope>
    <source>
        <strain evidence="9">CBS 103.79</strain>
    </source>
</reference>
<name>A0AAN6MM07_9PEZI</name>
<dbReference type="CDD" id="cd02901">
    <property type="entry name" value="Macro_Poa1p-like"/>
    <property type="match status" value="1"/>
</dbReference>
<dbReference type="EMBL" id="MU855490">
    <property type="protein sequence ID" value="KAK3902741.1"/>
    <property type="molecule type" value="Genomic_DNA"/>
</dbReference>
<evidence type="ECO:0000256" key="6">
    <source>
        <dbReference type="ARBA" id="ARBA00034427"/>
    </source>
</evidence>
<dbReference type="GO" id="GO:0140291">
    <property type="term" value="P:peptidyl-glutamate ADP-deribosylation"/>
    <property type="evidence" value="ECO:0007669"/>
    <property type="project" value="TreeGrafter"/>
</dbReference>
<feature type="domain" description="Macro" evidence="8">
    <location>
        <begin position="79"/>
        <end position="269"/>
    </location>
</feature>
<sequence>MSGKRPAPQGGPRQHKQTKLDSFFSAASRPKKPSPAEEEAQPGPVETTKAQASEAINPTQPVSPSTNTTPKQTPTTTLTTSTPRLPPTTIHITHHTGDIFSAPPATLLIHACNTVGSWGGGIALAFRARYPSAYGIYRAHCLRSTPNQLIGTALLIPPPVSAQGKEKALGHYIGCLFTSRRYGKTRDSVEEILAATGPAVRELMGMVARLEREGKGRVGAVRMCKINSGLFAVPWEESQRVVEEEVVLGEGEVPGCAVGGCVEVEVWDR</sequence>
<dbReference type="InterPro" id="IPR043472">
    <property type="entry name" value="Macro_dom-like"/>
</dbReference>
<dbReference type="SUPFAM" id="SSF52949">
    <property type="entry name" value="Macro domain-like"/>
    <property type="match status" value="1"/>
</dbReference>
<comment type="catalytic activity">
    <reaction evidence="6">
        <text>ADP-alpha-D-ribose 1''-phosphate + H2O = ADP-D-ribose + phosphate</text>
        <dbReference type="Rhea" id="RHEA:25029"/>
        <dbReference type="ChEBI" id="CHEBI:15377"/>
        <dbReference type="ChEBI" id="CHEBI:43474"/>
        <dbReference type="ChEBI" id="CHEBI:57967"/>
        <dbReference type="ChEBI" id="CHEBI:58753"/>
        <dbReference type="EC" id="3.1.3.84"/>
    </reaction>
</comment>
<evidence type="ECO:0000313" key="10">
    <source>
        <dbReference type="Proteomes" id="UP001303889"/>
    </source>
</evidence>
<comment type="caution">
    <text evidence="9">The sequence shown here is derived from an EMBL/GenBank/DDBJ whole genome shotgun (WGS) entry which is preliminary data.</text>
</comment>
<feature type="compositionally biased region" description="Polar residues" evidence="7">
    <location>
        <begin position="48"/>
        <end position="62"/>
    </location>
</feature>
<feature type="compositionally biased region" description="Low complexity" evidence="7">
    <location>
        <begin position="63"/>
        <end position="86"/>
    </location>
</feature>
<dbReference type="SMART" id="SM00506">
    <property type="entry name" value="A1pp"/>
    <property type="match status" value="1"/>
</dbReference>
<protein>
    <recommendedName>
        <fullName evidence="4">ADP-ribose 1''-phosphate phosphatase</fullName>
        <ecNumber evidence="3">3.1.3.84</ecNumber>
    </recommendedName>
</protein>
<reference evidence="9" key="2">
    <citation type="submission" date="2023-05" db="EMBL/GenBank/DDBJ databases">
        <authorList>
            <consortium name="Lawrence Berkeley National Laboratory"/>
            <person name="Steindorff A."/>
            <person name="Hensen N."/>
            <person name="Bonometti L."/>
            <person name="Westerberg I."/>
            <person name="Brannstrom I.O."/>
            <person name="Guillou S."/>
            <person name="Cros-Aarteil S."/>
            <person name="Calhoun S."/>
            <person name="Haridas S."/>
            <person name="Kuo A."/>
            <person name="Mondo S."/>
            <person name="Pangilinan J."/>
            <person name="Riley R."/>
            <person name="Labutti K."/>
            <person name="Andreopoulos B."/>
            <person name="Lipzen A."/>
            <person name="Chen C."/>
            <person name="Yanf M."/>
            <person name="Daum C."/>
            <person name="Ng V."/>
            <person name="Clum A."/>
            <person name="Ohm R."/>
            <person name="Martin F."/>
            <person name="Silar P."/>
            <person name="Natvig D."/>
            <person name="Lalanne C."/>
            <person name="Gautier V."/>
            <person name="Ament-Velasquez S.L."/>
            <person name="Kruys A."/>
            <person name="Hutchinson M.I."/>
            <person name="Powell A.J."/>
            <person name="Barry K."/>
            <person name="Miller A.N."/>
            <person name="Grigoriev I.V."/>
            <person name="Debuchy R."/>
            <person name="Gladieux P."/>
            <person name="Thoren M.H."/>
            <person name="Johannesson H."/>
        </authorList>
    </citation>
    <scope>NUCLEOTIDE SEQUENCE</scope>
    <source>
        <strain evidence="9">CBS 103.79</strain>
    </source>
</reference>
<organism evidence="9 10">
    <name type="scientific">Staphylotrichum tortipilum</name>
    <dbReference type="NCBI Taxonomy" id="2831512"/>
    <lineage>
        <taxon>Eukaryota</taxon>
        <taxon>Fungi</taxon>
        <taxon>Dikarya</taxon>
        <taxon>Ascomycota</taxon>
        <taxon>Pezizomycotina</taxon>
        <taxon>Sordariomycetes</taxon>
        <taxon>Sordariomycetidae</taxon>
        <taxon>Sordariales</taxon>
        <taxon>Chaetomiaceae</taxon>
        <taxon>Staphylotrichum</taxon>
    </lineage>
</organism>
<comment type="similarity">
    <text evidence="2">Belongs to the POA1 family.</text>
</comment>
<dbReference type="InterPro" id="IPR050892">
    <property type="entry name" value="ADP-ribose_metab_enzymes"/>
</dbReference>
<evidence type="ECO:0000259" key="8">
    <source>
        <dbReference type="PROSITE" id="PS51154"/>
    </source>
</evidence>
<keyword evidence="10" id="KW-1185">Reference proteome</keyword>
<dbReference type="InterPro" id="IPR002589">
    <property type="entry name" value="Macro_dom"/>
</dbReference>
<dbReference type="EC" id="3.1.3.84" evidence="3"/>
<dbReference type="Pfam" id="PF01661">
    <property type="entry name" value="Macro"/>
    <property type="match status" value="1"/>
</dbReference>
<dbReference type="PROSITE" id="PS51154">
    <property type="entry name" value="MACRO"/>
    <property type="match status" value="1"/>
</dbReference>
<evidence type="ECO:0000256" key="2">
    <source>
        <dbReference type="ARBA" id="ARBA00006575"/>
    </source>
</evidence>
<feature type="region of interest" description="Disordered" evidence="7">
    <location>
        <begin position="1"/>
        <end position="86"/>
    </location>
</feature>
<gene>
    <name evidence="9" type="ORF">C8A05DRAFT_33551</name>
</gene>
<evidence type="ECO:0000256" key="7">
    <source>
        <dbReference type="SAM" id="MobiDB-lite"/>
    </source>
</evidence>
<evidence type="ECO:0000313" key="9">
    <source>
        <dbReference type="EMBL" id="KAK3902741.1"/>
    </source>
</evidence>
<keyword evidence="5" id="KW-0378">Hydrolase</keyword>
<dbReference type="GO" id="GO:0004721">
    <property type="term" value="F:phosphoprotein phosphatase activity"/>
    <property type="evidence" value="ECO:0007669"/>
    <property type="project" value="UniProtKB-KW"/>
</dbReference>
<keyword evidence="5" id="KW-0904">Protein phosphatase</keyword>
<evidence type="ECO:0000256" key="5">
    <source>
        <dbReference type="ARBA" id="ARBA00022912"/>
    </source>
</evidence>
<evidence type="ECO:0000256" key="3">
    <source>
        <dbReference type="ARBA" id="ARBA00012983"/>
    </source>
</evidence>
<dbReference type="Proteomes" id="UP001303889">
    <property type="component" value="Unassembled WGS sequence"/>
</dbReference>
<dbReference type="PANTHER" id="PTHR12521">
    <property type="entry name" value="PROTEIN C6ORF130"/>
    <property type="match status" value="1"/>
</dbReference>